<feature type="binding site" evidence="5">
    <location>
        <position position="89"/>
    </location>
    <ligand>
        <name>Mg(2+)</name>
        <dbReference type="ChEBI" id="CHEBI:18420"/>
        <label>1</label>
    </ligand>
</feature>
<dbReference type="HOGENOM" id="CLU_073198_1_2_14"/>
<dbReference type="GO" id="GO:0006796">
    <property type="term" value="P:phosphate-containing compound metabolic process"/>
    <property type="evidence" value="ECO:0007669"/>
    <property type="project" value="InterPro"/>
</dbReference>
<keyword evidence="2 5" id="KW-0479">Metal-binding</keyword>
<dbReference type="GO" id="GO:0000287">
    <property type="term" value="F:magnesium ion binding"/>
    <property type="evidence" value="ECO:0007669"/>
    <property type="project" value="UniProtKB-UniRule"/>
</dbReference>
<sequence>MKLNVTIEIPKNSNIKYEYDRATKEIMVDRILHGSMVYPHNYGFLKEALDYDGDELDVLVFADQAFQPGIKVPARVLGAMKMIDGGETDTKLLAVIDVDPRYKHINNFKDIPLHWLAEVQDFFENYKNLQNKKVKILGFEDEIWAQKEYEECVLLMKEYGHLKKDEFVTKMMKERPEKYIK</sequence>
<dbReference type="EC" id="3.6.1.1" evidence="5"/>
<evidence type="ECO:0000313" key="7">
    <source>
        <dbReference type="Proteomes" id="UP000002162"/>
    </source>
</evidence>
<dbReference type="AlphaFoldDB" id="A0A2C9DYZ0"/>
<reference evidence="6 7" key="1">
    <citation type="submission" date="2008-02" db="EMBL/GenBank/DDBJ databases">
        <title>Genome sequence of Ureaplasma parvum serovar 3.</title>
        <authorList>
            <person name="Methe B.A."/>
            <person name="Glass J."/>
            <person name="Waites K."/>
            <person name="Shrivastava S."/>
        </authorList>
    </citation>
    <scope>NUCLEOTIDE SEQUENCE [LARGE SCALE GENOMIC DNA]</scope>
    <source>
        <strain evidence="7">ATCC 27815 / 27 / NCTC 11736</strain>
    </source>
</reference>
<comment type="subunit">
    <text evidence="5">Homohexamer.</text>
</comment>
<keyword evidence="4 5" id="KW-0460">Magnesium</keyword>
<evidence type="ECO:0000313" key="6">
    <source>
        <dbReference type="EMBL" id="ACA33163.1"/>
    </source>
</evidence>
<dbReference type="InterPro" id="IPR008162">
    <property type="entry name" value="Pyrophosphatase"/>
</dbReference>
<dbReference type="RefSeq" id="WP_006688700.1">
    <property type="nucleotide sequence ID" value="NC_010503.1"/>
</dbReference>
<dbReference type="GO" id="GO:0005737">
    <property type="term" value="C:cytoplasm"/>
    <property type="evidence" value="ECO:0007669"/>
    <property type="project" value="UniProtKB-SubCell"/>
</dbReference>
<dbReference type="SMR" id="A0A2C9DYZ0"/>
<keyword evidence="3 5" id="KW-0378">Hydrolase</keyword>
<evidence type="ECO:0000256" key="2">
    <source>
        <dbReference type="ARBA" id="ARBA00022723"/>
    </source>
</evidence>
<dbReference type="Gene3D" id="3.90.80.10">
    <property type="entry name" value="Inorganic pyrophosphatase"/>
    <property type="match status" value="1"/>
</dbReference>
<comment type="cofactor">
    <cofactor evidence="1 5">
        <name>Mg(2+)</name>
        <dbReference type="ChEBI" id="CHEBI:18420"/>
    </cofactor>
</comment>
<evidence type="ECO:0000256" key="1">
    <source>
        <dbReference type="ARBA" id="ARBA00001946"/>
    </source>
</evidence>
<dbReference type="NCBIfam" id="NF002578">
    <property type="entry name" value="PRK02230.1"/>
    <property type="match status" value="1"/>
</dbReference>
<keyword evidence="5" id="KW-0963">Cytoplasm</keyword>
<dbReference type="PROSITE" id="PS00387">
    <property type="entry name" value="PPASE"/>
    <property type="match status" value="1"/>
</dbReference>
<comment type="function">
    <text evidence="5">Catalyzes the hydrolysis of inorganic pyrophosphate (PPi) forming two phosphate ions.</text>
</comment>
<name>A0A2C9DYZ0_UREP2</name>
<dbReference type="GeneID" id="29672502"/>
<dbReference type="SUPFAM" id="SSF50324">
    <property type="entry name" value="Inorganic pyrophosphatase"/>
    <property type="match status" value="1"/>
</dbReference>
<accession>A0A2C9DYZ0</accession>
<evidence type="ECO:0000256" key="4">
    <source>
        <dbReference type="ARBA" id="ARBA00022842"/>
    </source>
</evidence>
<dbReference type="GO" id="GO:0004427">
    <property type="term" value="F:inorganic diphosphate phosphatase activity"/>
    <property type="evidence" value="ECO:0007669"/>
    <property type="project" value="UniProtKB-UniRule"/>
</dbReference>
<dbReference type="KEGG" id="upa:UPA3_0330"/>
<feature type="binding site" evidence="5">
    <location>
        <position position="42"/>
    </location>
    <ligand>
        <name>substrate</name>
    </ligand>
</feature>
<organism evidence="6 7">
    <name type="scientific">Ureaplasma parvum serovar 3 (strain ATCC 27815 / 27 / NCTC 11736)</name>
    <dbReference type="NCBI Taxonomy" id="505682"/>
    <lineage>
        <taxon>Bacteria</taxon>
        <taxon>Bacillati</taxon>
        <taxon>Mycoplasmatota</taxon>
        <taxon>Mycoplasmoidales</taxon>
        <taxon>Mycoplasmoidaceae</taxon>
        <taxon>Ureaplasma</taxon>
    </lineage>
</organism>
<dbReference type="Pfam" id="PF00719">
    <property type="entry name" value="Pyrophosphatase"/>
    <property type="match status" value="1"/>
</dbReference>
<comment type="catalytic activity">
    <reaction evidence="5">
        <text>diphosphate + H2O = 2 phosphate + H(+)</text>
        <dbReference type="Rhea" id="RHEA:24576"/>
        <dbReference type="ChEBI" id="CHEBI:15377"/>
        <dbReference type="ChEBI" id="CHEBI:15378"/>
        <dbReference type="ChEBI" id="CHEBI:33019"/>
        <dbReference type="ChEBI" id="CHEBI:43474"/>
        <dbReference type="EC" id="3.6.1.1"/>
    </reaction>
</comment>
<comment type="subcellular location">
    <subcellularLocation>
        <location evidence="5">Cytoplasm</location>
    </subcellularLocation>
</comment>
<feature type="binding site" evidence="5">
    <location>
        <position position="126"/>
    </location>
    <ligand>
        <name>substrate</name>
    </ligand>
</feature>
<dbReference type="CDD" id="cd00412">
    <property type="entry name" value="pyrophosphatase"/>
    <property type="match status" value="1"/>
</dbReference>
<proteinExistence type="inferred from homology"/>
<evidence type="ECO:0000256" key="3">
    <source>
        <dbReference type="ARBA" id="ARBA00022801"/>
    </source>
</evidence>
<feature type="binding site" evidence="5">
    <location>
        <position position="16"/>
    </location>
    <ligand>
        <name>substrate</name>
    </ligand>
</feature>
<feature type="binding site" evidence="5">
    <location>
        <position position="30"/>
    </location>
    <ligand>
        <name>substrate</name>
    </ligand>
</feature>
<comment type="similarity">
    <text evidence="5">Belongs to the PPase family.</text>
</comment>
<feature type="binding site" evidence="5">
    <location>
        <position position="57"/>
    </location>
    <ligand>
        <name>Mg(2+)</name>
        <dbReference type="ChEBI" id="CHEBI:18420"/>
        <label>1</label>
    </ligand>
</feature>
<dbReference type="HAMAP" id="MF_00209">
    <property type="entry name" value="Inorganic_PPase"/>
    <property type="match status" value="1"/>
</dbReference>
<dbReference type="EMBL" id="CP000942">
    <property type="protein sequence ID" value="ACA33163.1"/>
    <property type="molecule type" value="Genomic_DNA"/>
</dbReference>
<protein>
    <recommendedName>
        <fullName evidence="5">Inorganic pyrophosphatase</fullName>
        <ecNumber evidence="5">3.6.1.1</ecNumber>
    </recommendedName>
    <alternativeName>
        <fullName evidence="5">Pyrophosphate phospho-hydrolase</fullName>
        <shortName evidence="5">PPase</shortName>
    </alternativeName>
</protein>
<feature type="binding site" evidence="5">
    <location>
        <position position="57"/>
    </location>
    <ligand>
        <name>Mg(2+)</name>
        <dbReference type="ChEBI" id="CHEBI:18420"/>
        <label>2</label>
    </ligand>
</feature>
<evidence type="ECO:0000256" key="5">
    <source>
        <dbReference type="HAMAP-Rule" id="MF_00209"/>
    </source>
</evidence>
<dbReference type="InterPro" id="IPR036649">
    <property type="entry name" value="Pyrophosphatase_sf"/>
</dbReference>
<gene>
    <name evidence="5 6" type="primary">ppa</name>
    <name evidence="6" type="ordered locus">UPA3_0330</name>
</gene>
<dbReference type="Proteomes" id="UP000002162">
    <property type="component" value="Chromosome"/>
</dbReference>
<dbReference type="PANTHER" id="PTHR10286">
    <property type="entry name" value="INORGANIC PYROPHOSPHATASE"/>
    <property type="match status" value="1"/>
</dbReference>
<feature type="binding site" evidence="5">
    <location>
        <position position="52"/>
    </location>
    <ligand>
        <name>Mg(2+)</name>
        <dbReference type="ChEBI" id="CHEBI:18420"/>
        <label>1</label>
    </ligand>
</feature>